<gene>
    <name evidence="2" type="ORF">LDH80_10750</name>
</gene>
<sequence>MADPQSNAATSAYPAIPADAPPSSVIHIRHRHTERFTVVGNHLAQHAELSATAIGIAVYIQSLPDGVSVTAKALALHFSEGETTIRRALNELECAGYIARPRIRLGSGRFATRTLSYDKPGCVPQSKPKPKQRQKPAPAQAQQPASAPAAPPAPSEPRAQPQPSAPPEPPQPPTNPTGPAADLLARLRLADPRLLLSTGDVQRLAPAVDTWLSRAATPAQITRTLTANLPPEPVPIHHPARFLEYRLRHLLPPSLPAEDSRPPGPAPLVTCDGCERAFRSHDPEASCGDCREAAAA</sequence>
<dbReference type="InterPro" id="IPR036390">
    <property type="entry name" value="WH_DNA-bd_sf"/>
</dbReference>
<protein>
    <submittedName>
        <fullName evidence="2">Helix-turn-helix domain-containing protein</fullName>
    </submittedName>
</protein>
<dbReference type="Proteomes" id="UP001164506">
    <property type="component" value="Chromosome"/>
</dbReference>
<feature type="region of interest" description="Disordered" evidence="1">
    <location>
        <begin position="116"/>
        <end position="180"/>
    </location>
</feature>
<dbReference type="SUPFAM" id="SSF46785">
    <property type="entry name" value="Winged helix' DNA-binding domain"/>
    <property type="match status" value="1"/>
</dbReference>
<keyword evidence="3" id="KW-1185">Reference proteome</keyword>
<feature type="compositionally biased region" description="Pro residues" evidence="1">
    <location>
        <begin position="163"/>
        <end position="176"/>
    </location>
</feature>
<name>A0ABY6QUK9_9ACTN</name>
<accession>A0ABY6QUK9</accession>
<organism evidence="2 3">
    <name type="scientific">Streptomyces tanashiensis</name>
    <dbReference type="NCBI Taxonomy" id="67367"/>
    <lineage>
        <taxon>Bacteria</taxon>
        <taxon>Bacillati</taxon>
        <taxon>Actinomycetota</taxon>
        <taxon>Actinomycetes</taxon>
        <taxon>Kitasatosporales</taxon>
        <taxon>Streptomycetaceae</taxon>
        <taxon>Streptomyces</taxon>
    </lineage>
</organism>
<evidence type="ECO:0000256" key="1">
    <source>
        <dbReference type="SAM" id="MobiDB-lite"/>
    </source>
</evidence>
<dbReference type="EMBL" id="CP084204">
    <property type="protein sequence ID" value="UZX21171.1"/>
    <property type="molecule type" value="Genomic_DNA"/>
</dbReference>
<dbReference type="GeneID" id="95599923"/>
<evidence type="ECO:0000313" key="3">
    <source>
        <dbReference type="Proteomes" id="UP001164506"/>
    </source>
</evidence>
<proteinExistence type="predicted"/>
<feature type="compositionally biased region" description="Low complexity" evidence="1">
    <location>
        <begin position="135"/>
        <end position="148"/>
    </location>
</feature>
<reference evidence="2" key="1">
    <citation type="submission" date="2021-09" db="EMBL/GenBank/DDBJ databases">
        <title>Complete genome sequence and metabolic characterization of Streptomyces tanashiensis DSM 731 the producer of antibacterial Kalafungin and diverse secondary metabolites.</title>
        <authorList>
            <person name="Abbasi M.N."/>
            <person name="Anwar M.N."/>
            <person name="Alam K."/>
            <person name="Shoaib M."/>
            <person name="Lin Z."/>
            <person name="Hayat M."/>
            <person name="Ali M.I."/>
            <person name="Malik H.M.T."/>
            <person name="Ahmed I."/>
            <person name="Li A."/>
            <person name="Hailong Wang H."/>
            <person name="Zhang Y."/>
        </authorList>
    </citation>
    <scope>NUCLEOTIDE SEQUENCE</scope>
    <source>
        <strain evidence="2">Kala</strain>
    </source>
</reference>
<dbReference type="RefSeq" id="WP_267258607.1">
    <property type="nucleotide sequence ID" value="NZ_CP084204.1"/>
</dbReference>
<evidence type="ECO:0000313" key="2">
    <source>
        <dbReference type="EMBL" id="UZX21171.1"/>
    </source>
</evidence>